<dbReference type="InterPro" id="IPR004089">
    <property type="entry name" value="MCPsignal_dom"/>
</dbReference>
<evidence type="ECO:0000313" key="6">
    <source>
        <dbReference type="EMBL" id="VTR92560.1"/>
    </source>
</evidence>
<dbReference type="PANTHER" id="PTHR32089:SF112">
    <property type="entry name" value="LYSOZYME-LIKE PROTEIN-RELATED"/>
    <property type="match status" value="1"/>
</dbReference>
<dbReference type="Gene3D" id="1.10.287.950">
    <property type="entry name" value="Methyl-accepting chemotaxis protein"/>
    <property type="match status" value="1"/>
</dbReference>
<keyword evidence="4" id="KW-0472">Membrane</keyword>
<keyword evidence="1 3" id="KW-0807">Transducer</keyword>
<keyword evidence="4" id="KW-1133">Transmembrane helix</keyword>
<dbReference type="RefSeq" id="WP_162667403.1">
    <property type="nucleotide sequence ID" value="NZ_LR593886.1"/>
</dbReference>
<dbReference type="GO" id="GO:0006935">
    <property type="term" value="P:chemotaxis"/>
    <property type="evidence" value="ECO:0007669"/>
    <property type="project" value="InterPro"/>
</dbReference>
<dbReference type="Pfam" id="PF00015">
    <property type="entry name" value="MCPsignal"/>
    <property type="match status" value="1"/>
</dbReference>
<dbReference type="GO" id="GO:0007165">
    <property type="term" value="P:signal transduction"/>
    <property type="evidence" value="ECO:0007669"/>
    <property type="project" value="UniProtKB-KW"/>
</dbReference>
<evidence type="ECO:0000256" key="2">
    <source>
        <dbReference type="ARBA" id="ARBA00029447"/>
    </source>
</evidence>
<dbReference type="InterPro" id="IPR004090">
    <property type="entry name" value="Chemotax_Me-accpt_rcpt"/>
</dbReference>
<accession>A0A6P2CZC2</accession>
<dbReference type="GO" id="GO:0016020">
    <property type="term" value="C:membrane"/>
    <property type="evidence" value="ECO:0007669"/>
    <property type="project" value="InterPro"/>
</dbReference>
<comment type="similarity">
    <text evidence="2">Belongs to the methyl-accepting chemotaxis (MCP) protein family.</text>
</comment>
<keyword evidence="7" id="KW-1185">Reference proteome</keyword>
<dbReference type="Proteomes" id="UP000464178">
    <property type="component" value="Chromosome"/>
</dbReference>
<dbReference type="SUPFAM" id="SSF58104">
    <property type="entry name" value="Methyl-accepting chemotaxis protein (MCP) signaling domain"/>
    <property type="match status" value="1"/>
</dbReference>
<dbReference type="PROSITE" id="PS50111">
    <property type="entry name" value="CHEMOTAXIS_TRANSDUC_2"/>
    <property type="match status" value="1"/>
</dbReference>
<dbReference type="SMART" id="SM00283">
    <property type="entry name" value="MA"/>
    <property type="match status" value="1"/>
</dbReference>
<sequence length="490" mass="53188">MTGQWTFGTRLGVGFGFAGLVLLIIGTAGYYSTHRLIENDKRVNHSHQVRRELADLQSELKDAETGQRGFVITGKESYLAPYQSALEQIKITFDRVRSLTTDNVDQQRRLDKLLPLMESKLAELKRTIDQRRKDGFEPTAKVIAEDQGKELMDSIRRVVAEMDRQEQDLLDARSAEAEATASATKAVILWGSLVGVALVALFGWYMVASLRRQIGSAVQHIQSSSNELQAAATQQTTVSREQAASMSEIATTIKELVATARQIAESAQRVAGIAEDTARGARTGDQTLKGAQDAVANIRGQVDLIVSHMLDLGRKSQQIGGILEVINELAEQTNILAINASIEAAGAGDAGRRFGVVADEIRKLADRVGGSTKDIKSLIEEIRGAVHTTVMATETGSKAVDVGTRQIRDVSAGFQQIVRLVETTTEAAREIELSTKQQTTAVEQVNEAIANIAQASRESEVSSTQTLQTVTELTGLSRNLARLVQPQARA</sequence>
<dbReference type="EMBL" id="LR593886">
    <property type="protein sequence ID" value="VTR92560.1"/>
    <property type="molecule type" value="Genomic_DNA"/>
</dbReference>
<dbReference type="AlphaFoldDB" id="A0A6P2CZC2"/>
<evidence type="ECO:0000256" key="4">
    <source>
        <dbReference type="SAM" id="Phobius"/>
    </source>
</evidence>
<evidence type="ECO:0000313" key="7">
    <source>
        <dbReference type="Proteomes" id="UP000464178"/>
    </source>
</evidence>
<protein>
    <recommendedName>
        <fullName evidence="5">Methyl-accepting transducer domain-containing protein</fullName>
    </recommendedName>
</protein>
<keyword evidence="4" id="KW-0812">Transmembrane</keyword>
<feature type="domain" description="Methyl-accepting transducer" evidence="5">
    <location>
        <begin position="217"/>
        <end position="453"/>
    </location>
</feature>
<proteinExistence type="inferred from homology"/>
<dbReference type="CDD" id="cd19410">
    <property type="entry name" value="HK9-like_sensor"/>
    <property type="match status" value="1"/>
</dbReference>
<evidence type="ECO:0000256" key="3">
    <source>
        <dbReference type="PROSITE-ProRule" id="PRU00284"/>
    </source>
</evidence>
<gene>
    <name evidence="6" type="ORF">SOIL9_51540</name>
</gene>
<dbReference type="KEGG" id="gms:SOIL9_51540"/>
<feature type="transmembrane region" description="Helical" evidence="4">
    <location>
        <begin position="187"/>
        <end position="207"/>
    </location>
</feature>
<dbReference type="CDD" id="cd11386">
    <property type="entry name" value="MCP_signal"/>
    <property type="match status" value="1"/>
</dbReference>
<feature type="transmembrane region" description="Helical" evidence="4">
    <location>
        <begin position="12"/>
        <end position="32"/>
    </location>
</feature>
<evidence type="ECO:0000256" key="1">
    <source>
        <dbReference type="ARBA" id="ARBA00023224"/>
    </source>
</evidence>
<reference evidence="6 7" key="1">
    <citation type="submission" date="2019-05" db="EMBL/GenBank/DDBJ databases">
        <authorList>
            <consortium name="Science for Life Laboratories"/>
        </authorList>
    </citation>
    <scope>NUCLEOTIDE SEQUENCE [LARGE SCALE GENOMIC DNA]</scope>
    <source>
        <strain evidence="6">Soil9</strain>
    </source>
</reference>
<dbReference type="Pfam" id="PF05227">
    <property type="entry name" value="CHASE3"/>
    <property type="match status" value="1"/>
</dbReference>
<name>A0A6P2CZC2_9BACT</name>
<evidence type="ECO:0000259" key="5">
    <source>
        <dbReference type="PROSITE" id="PS50111"/>
    </source>
</evidence>
<organism evidence="6 7">
    <name type="scientific">Gemmata massiliana</name>
    <dbReference type="NCBI Taxonomy" id="1210884"/>
    <lineage>
        <taxon>Bacteria</taxon>
        <taxon>Pseudomonadati</taxon>
        <taxon>Planctomycetota</taxon>
        <taxon>Planctomycetia</taxon>
        <taxon>Gemmatales</taxon>
        <taxon>Gemmataceae</taxon>
        <taxon>Gemmata</taxon>
    </lineage>
</organism>
<dbReference type="PANTHER" id="PTHR32089">
    <property type="entry name" value="METHYL-ACCEPTING CHEMOTAXIS PROTEIN MCPB"/>
    <property type="match status" value="1"/>
</dbReference>
<dbReference type="GO" id="GO:0004888">
    <property type="term" value="F:transmembrane signaling receptor activity"/>
    <property type="evidence" value="ECO:0007669"/>
    <property type="project" value="InterPro"/>
</dbReference>
<dbReference type="PRINTS" id="PR00260">
    <property type="entry name" value="CHEMTRNSDUCR"/>
</dbReference>
<dbReference type="InterPro" id="IPR007891">
    <property type="entry name" value="CHASE3"/>
</dbReference>